<gene>
    <name evidence="8" type="ORF">K437DRAFT_268467</name>
</gene>
<keyword evidence="9" id="KW-1185">Reference proteome</keyword>
<dbReference type="SUPFAM" id="SSF53474">
    <property type="entry name" value="alpha/beta-Hydrolases"/>
    <property type="match status" value="1"/>
</dbReference>
<evidence type="ECO:0000256" key="2">
    <source>
        <dbReference type="ARBA" id="ARBA00022645"/>
    </source>
</evidence>
<feature type="chain" id="PRO_5005103137" description="Carboxypeptidase" evidence="6">
    <location>
        <begin position="23"/>
        <end position="532"/>
    </location>
</feature>
<name>A0A066W2I8_TILAU</name>
<keyword evidence="4 6" id="KW-0378">Hydrolase</keyword>
<accession>A0A066W2I8</accession>
<dbReference type="GeneID" id="25266025"/>
<evidence type="ECO:0000256" key="1">
    <source>
        <dbReference type="ARBA" id="ARBA00009431"/>
    </source>
</evidence>
<evidence type="ECO:0000313" key="8">
    <source>
        <dbReference type="EMBL" id="KDN45289.1"/>
    </source>
</evidence>
<dbReference type="Gene3D" id="3.40.50.1820">
    <property type="entry name" value="alpha/beta hydrolase"/>
    <property type="match status" value="1"/>
</dbReference>
<dbReference type="EMBL" id="JMSN01000043">
    <property type="protein sequence ID" value="KDN45289.1"/>
    <property type="molecule type" value="Genomic_DNA"/>
</dbReference>
<dbReference type="InterPro" id="IPR001563">
    <property type="entry name" value="Peptidase_S10"/>
</dbReference>
<dbReference type="InterPro" id="IPR018202">
    <property type="entry name" value="Ser_caboxypep_ser_AS"/>
</dbReference>
<dbReference type="HOGENOM" id="CLU_008523_12_3_1"/>
<dbReference type="InParanoid" id="A0A066W2I8"/>
<sequence length="532" mass="57718">MHILSNLLVVTTAASGLALTAAAPSHPPYSAASRPGPLQQLSAPSPPSSLHLASAPGAASSSVNGALSFSSPQAKQYYVGNSYPTVPFPVPESWAGLMPISQDSQSLKRFFFWLYPAQDESNDFAIWLNGGPGCSSLEGLLQENGPLSFAWNVSGFPDQPYVQRNPYSWTNLTNMLWVEQPVSTGFGTGTPDAKDENDVADEFYGFLTNFMATFPELKGKNLYITGESYAGKYIPYIASNIYGRSAEENAANGLNLKGIAINDPSFTGNFFGEEAASIEFAKRWQDDLRLSDGFIKALDADAAKHNFTNFVEKNLVYPPPKDGIQIPKAYAADDNYDPWGTIYDQATRLNKNFNVYNVAMSYYTKDSLGYPPAQYTASSKNILNDIQGFKELIHAPNKTWLECTAGPVFPTGDASPAPDVSVLPGVIEKSMRTVIQHGSQDFILLSQGSQLAIQNMTWNGARGFQSKPSATLIVNGKSAGTYHAERGLTFIEVEGSGHMIPQDRPATAFKNMQYLLGQIDLDQLGKSAQGIL</sequence>
<dbReference type="RefSeq" id="XP_013243146.1">
    <property type="nucleotide sequence ID" value="XM_013387692.1"/>
</dbReference>
<keyword evidence="5" id="KW-0325">Glycoprotein</keyword>
<dbReference type="PANTHER" id="PTHR11802">
    <property type="entry name" value="SERINE PROTEASE FAMILY S10 SERINE CARBOXYPEPTIDASE"/>
    <property type="match status" value="1"/>
</dbReference>
<dbReference type="PROSITE" id="PS00560">
    <property type="entry name" value="CARBOXYPEPT_SER_HIS"/>
    <property type="match status" value="1"/>
</dbReference>
<dbReference type="GO" id="GO:0004185">
    <property type="term" value="F:serine-type carboxypeptidase activity"/>
    <property type="evidence" value="ECO:0007669"/>
    <property type="project" value="UniProtKB-UniRule"/>
</dbReference>
<dbReference type="Pfam" id="PF00450">
    <property type="entry name" value="Peptidase_S10"/>
    <property type="match status" value="1"/>
</dbReference>
<protein>
    <recommendedName>
        <fullName evidence="6">Carboxypeptidase</fullName>
        <ecNumber evidence="6">3.4.16.-</ecNumber>
    </recommendedName>
</protein>
<evidence type="ECO:0000256" key="3">
    <source>
        <dbReference type="ARBA" id="ARBA00022670"/>
    </source>
</evidence>
<dbReference type="Proteomes" id="UP000027361">
    <property type="component" value="Unassembled WGS sequence"/>
</dbReference>
<feature type="signal peptide" evidence="6">
    <location>
        <begin position="1"/>
        <end position="22"/>
    </location>
</feature>
<keyword evidence="6" id="KW-0732">Signal</keyword>
<dbReference type="InterPro" id="IPR029058">
    <property type="entry name" value="AB_hydrolase_fold"/>
</dbReference>
<dbReference type="EC" id="3.4.16.-" evidence="6"/>
<dbReference type="PANTHER" id="PTHR11802:SF479">
    <property type="entry name" value="CARBOXYPEPTIDASE"/>
    <property type="match status" value="1"/>
</dbReference>
<comment type="similarity">
    <text evidence="1 6">Belongs to the peptidase S10 family.</text>
</comment>
<evidence type="ECO:0000256" key="5">
    <source>
        <dbReference type="ARBA" id="ARBA00023180"/>
    </source>
</evidence>
<dbReference type="AlphaFoldDB" id="A0A066W2I8"/>
<evidence type="ECO:0000256" key="4">
    <source>
        <dbReference type="ARBA" id="ARBA00022801"/>
    </source>
</evidence>
<dbReference type="PRINTS" id="PR00724">
    <property type="entry name" value="CRBOXYPTASEC"/>
</dbReference>
<evidence type="ECO:0000256" key="7">
    <source>
        <dbReference type="SAM" id="MobiDB-lite"/>
    </source>
</evidence>
<dbReference type="OrthoDB" id="443318at2759"/>
<proteinExistence type="inferred from homology"/>
<dbReference type="OMA" id="LMSTCDF"/>
<reference evidence="8 9" key="1">
    <citation type="submission" date="2014-05" db="EMBL/GenBank/DDBJ databases">
        <title>Draft genome sequence of a rare smut relative, Tilletiaria anomala UBC 951.</title>
        <authorList>
            <consortium name="DOE Joint Genome Institute"/>
            <person name="Toome M."/>
            <person name="Kuo A."/>
            <person name="Henrissat B."/>
            <person name="Lipzen A."/>
            <person name="Tritt A."/>
            <person name="Yoshinaga Y."/>
            <person name="Zane M."/>
            <person name="Barry K."/>
            <person name="Grigoriev I.V."/>
            <person name="Spatafora J.W."/>
            <person name="Aimea M.C."/>
        </authorList>
    </citation>
    <scope>NUCLEOTIDE SEQUENCE [LARGE SCALE GENOMIC DNA]</scope>
    <source>
        <strain evidence="8 9">UBC 951</strain>
    </source>
</reference>
<evidence type="ECO:0000313" key="9">
    <source>
        <dbReference type="Proteomes" id="UP000027361"/>
    </source>
</evidence>
<comment type="caution">
    <text evidence="8">The sequence shown here is derived from an EMBL/GenBank/DDBJ whole genome shotgun (WGS) entry which is preliminary data.</text>
</comment>
<dbReference type="GO" id="GO:0006508">
    <property type="term" value="P:proteolysis"/>
    <property type="evidence" value="ECO:0007669"/>
    <property type="project" value="UniProtKB-KW"/>
</dbReference>
<dbReference type="STRING" id="1037660.A0A066W2I8"/>
<keyword evidence="3 6" id="KW-0645">Protease</keyword>
<feature type="region of interest" description="Disordered" evidence="7">
    <location>
        <begin position="28"/>
        <end position="56"/>
    </location>
</feature>
<keyword evidence="2 6" id="KW-0121">Carboxypeptidase</keyword>
<dbReference type="PROSITE" id="PS00131">
    <property type="entry name" value="CARBOXYPEPT_SER_SER"/>
    <property type="match status" value="1"/>
</dbReference>
<organism evidence="8 9">
    <name type="scientific">Tilletiaria anomala (strain ATCC 24038 / CBS 436.72 / UBC 951)</name>
    <dbReference type="NCBI Taxonomy" id="1037660"/>
    <lineage>
        <taxon>Eukaryota</taxon>
        <taxon>Fungi</taxon>
        <taxon>Dikarya</taxon>
        <taxon>Basidiomycota</taxon>
        <taxon>Ustilaginomycotina</taxon>
        <taxon>Exobasidiomycetes</taxon>
        <taxon>Georgefischeriales</taxon>
        <taxon>Tilletiariaceae</taxon>
        <taxon>Tilletiaria</taxon>
    </lineage>
</organism>
<evidence type="ECO:0000256" key="6">
    <source>
        <dbReference type="RuleBase" id="RU361156"/>
    </source>
</evidence>
<dbReference type="InterPro" id="IPR033124">
    <property type="entry name" value="Ser_caboxypep_his_AS"/>
</dbReference>